<comment type="caution">
    <text evidence="5">The sequence shown here is derived from an EMBL/GenBank/DDBJ whole genome shotgun (WGS) entry which is preliminary data.</text>
</comment>
<gene>
    <name evidence="5" type="ORF">CDAUBV1_LOCUS6883</name>
</gene>
<dbReference type="PANTHER" id="PTHR10654">
    <property type="entry name" value="CAS SCAFFOLDING PROTEIN"/>
    <property type="match status" value="1"/>
</dbReference>
<sequence length="703" mass="78027">MCERDLTVPPLKTLLARALYDNQAEFPSEISFKRGDIVTVLDRNPEGYEGWWICSLNGQLGIAPGNRLEVLGLLNKTEQDTNDDVYDDPSDWTLSAENNKPQIVPVTTRDSSLDNRLSVYENVDYRTSTAGLTDSGNYSNRSSDVSLSLHSLAGASSVGMPDMRTQRKTPDSQYEDYEDLDCTQEMEFATDPSSRGMKDREPTCKNVRRMIHADLSSLVKQRNNPEICRTATRLPNAPTFRHFSAQSVRPNGNRNELSPRQNPKITSLLDVENCSANSSDSYGSIDELDVLKSGFFDNQQDIFTALNSKAAFMDYFPPLRNKIVQSMDHLLAMFKNSVKNDVAVCAEPTDILTSLNDDIFAIAQMCVILIAFSKEFPDNGLVRRFVIFKRTFDQVMERITRCAEEFRKETQKISQKKPQLLNELDRAFKLTSQTMNALNTTVLANSTLLFSPQKVLTRPISTGSRNSSMSCRTAGANFVCKLSSSVPSLTSVNCSIKPPKAVRIGTPKMLPQKLEKGLKDIEKYCERSYDSTQKFLNSLQPATLGVGLGRQETALTPLTSALLNGLVKDMLHKNTMMIRSIARVCSLISGLNSSTSPKKTDGDLVRLRTELELRGNNICESLKGLVIQTKEATRYLSSDTTTLSTEGKRIGEGLAIPAPLLQRLSGAGRTVGTSIVLLRDVLHQLNPVKNTCEAMQSCSLVDR</sequence>
<dbReference type="PROSITE" id="PS50002">
    <property type="entry name" value="SH3"/>
    <property type="match status" value="1"/>
</dbReference>
<dbReference type="AlphaFoldDB" id="A0AAV2TBF9"/>
<dbReference type="Gene3D" id="2.30.30.40">
    <property type="entry name" value="SH3 Domains"/>
    <property type="match status" value="1"/>
</dbReference>
<dbReference type="InterPro" id="IPR001452">
    <property type="entry name" value="SH3_domain"/>
</dbReference>
<dbReference type="SMART" id="SM00326">
    <property type="entry name" value="SH3"/>
    <property type="match status" value="1"/>
</dbReference>
<dbReference type="Proteomes" id="UP001497525">
    <property type="component" value="Unassembled WGS sequence"/>
</dbReference>
<dbReference type="SUPFAM" id="SSF50044">
    <property type="entry name" value="SH3-domain"/>
    <property type="match status" value="1"/>
</dbReference>
<keyword evidence="1 2" id="KW-0728">SH3 domain</keyword>
<evidence type="ECO:0000259" key="4">
    <source>
        <dbReference type="PROSITE" id="PS50002"/>
    </source>
</evidence>
<feature type="region of interest" description="Disordered" evidence="3">
    <location>
        <begin position="156"/>
        <end position="176"/>
    </location>
</feature>
<evidence type="ECO:0000256" key="1">
    <source>
        <dbReference type="ARBA" id="ARBA00022443"/>
    </source>
</evidence>
<dbReference type="InterPro" id="IPR036028">
    <property type="entry name" value="SH3-like_dom_sf"/>
</dbReference>
<organism evidence="5 6">
    <name type="scientific">Calicophoron daubneyi</name>
    <name type="common">Rumen fluke</name>
    <name type="synonym">Paramphistomum daubneyi</name>
    <dbReference type="NCBI Taxonomy" id="300641"/>
    <lineage>
        <taxon>Eukaryota</taxon>
        <taxon>Metazoa</taxon>
        <taxon>Spiralia</taxon>
        <taxon>Lophotrochozoa</taxon>
        <taxon>Platyhelminthes</taxon>
        <taxon>Trematoda</taxon>
        <taxon>Digenea</taxon>
        <taxon>Plagiorchiida</taxon>
        <taxon>Pronocephalata</taxon>
        <taxon>Paramphistomoidea</taxon>
        <taxon>Paramphistomidae</taxon>
        <taxon>Calicophoron</taxon>
    </lineage>
</organism>
<evidence type="ECO:0000313" key="5">
    <source>
        <dbReference type="EMBL" id="CAL5133621.1"/>
    </source>
</evidence>
<accession>A0AAV2TBF9</accession>
<proteinExistence type="predicted"/>
<reference evidence="5" key="1">
    <citation type="submission" date="2024-06" db="EMBL/GenBank/DDBJ databases">
        <authorList>
            <person name="Liu X."/>
            <person name="Lenzi L."/>
            <person name="Haldenby T S."/>
            <person name="Uol C."/>
        </authorList>
    </citation>
    <scope>NUCLEOTIDE SEQUENCE</scope>
</reference>
<dbReference type="GO" id="GO:0005737">
    <property type="term" value="C:cytoplasm"/>
    <property type="evidence" value="ECO:0007669"/>
    <property type="project" value="TreeGrafter"/>
</dbReference>
<dbReference type="GO" id="GO:0007169">
    <property type="term" value="P:cell surface receptor protein tyrosine kinase signaling pathway"/>
    <property type="evidence" value="ECO:0007669"/>
    <property type="project" value="TreeGrafter"/>
</dbReference>
<dbReference type="InterPro" id="IPR037362">
    <property type="entry name" value="CAS_fam"/>
</dbReference>
<feature type="domain" description="SH3" evidence="4">
    <location>
        <begin position="11"/>
        <end position="73"/>
    </location>
</feature>
<dbReference type="GO" id="GO:0005886">
    <property type="term" value="C:plasma membrane"/>
    <property type="evidence" value="ECO:0007669"/>
    <property type="project" value="TreeGrafter"/>
</dbReference>
<dbReference type="CDD" id="cd11844">
    <property type="entry name" value="SH3_CAS"/>
    <property type="match status" value="1"/>
</dbReference>
<evidence type="ECO:0000256" key="2">
    <source>
        <dbReference type="PROSITE-ProRule" id="PRU00192"/>
    </source>
</evidence>
<dbReference type="PANTHER" id="PTHR10654:SF18">
    <property type="entry name" value="IP17195P"/>
    <property type="match status" value="1"/>
</dbReference>
<dbReference type="EMBL" id="CAXLJL010000156">
    <property type="protein sequence ID" value="CAL5133621.1"/>
    <property type="molecule type" value="Genomic_DNA"/>
</dbReference>
<evidence type="ECO:0000313" key="6">
    <source>
        <dbReference type="Proteomes" id="UP001497525"/>
    </source>
</evidence>
<name>A0AAV2TBF9_CALDB</name>
<dbReference type="FunFam" id="2.30.30.40:FF:000009">
    <property type="entry name" value="Breast cancer anti-estrogen resistance 1"/>
    <property type="match status" value="1"/>
</dbReference>
<evidence type="ECO:0000256" key="3">
    <source>
        <dbReference type="SAM" id="MobiDB-lite"/>
    </source>
</evidence>
<dbReference type="GO" id="GO:0016477">
    <property type="term" value="P:cell migration"/>
    <property type="evidence" value="ECO:0007669"/>
    <property type="project" value="TreeGrafter"/>
</dbReference>
<dbReference type="Pfam" id="PF00018">
    <property type="entry name" value="SH3_1"/>
    <property type="match status" value="1"/>
</dbReference>
<protein>
    <recommendedName>
        <fullName evidence="4">SH3 domain-containing protein</fullName>
    </recommendedName>
</protein>